<dbReference type="Proteomes" id="UP000053558">
    <property type="component" value="Unassembled WGS sequence"/>
</dbReference>
<keyword evidence="4 8" id="KW-0507">mRNA processing</keyword>
<gene>
    <name evidence="10" type="ORF">CONPUDRAFT_56588</name>
</gene>
<comment type="caution">
    <text evidence="10">The sequence shown here is derived from an EMBL/GenBank/DDBJ whole genome shotgun (WGS) entry which is preliminary data.</text>
</comment>
<evidence type="ECO:0000256" key="5">
    <source>
        <dbReference type="ARBA" id="ARBA00022801"/>
    </source>
</evidence>
<comment type="function">
    <text evidence="8">First step of mRNA capping. Converts the 5'-triphosphate end of a nascent mRNA chain into a diphosphate end.</text>
</comment>
<organism evidence="10 11">
    <name type="scientific">Coniophora puteana (strain RWD-64-598)</name>
    <name type="common">Brown rot fungus</name>
    <dbReference type="NCBI Taxonomy" id="741705"/>
    <lineage>
        <taxon>Eukaryota</taxon>
        <taxon>Fungi</taxon>
        <taxon>Dikarya</taxon>
        <taxon>Basidiomycota</taxon>
        <taxon>Agaricomycotina</taxon>
        <taxon>Agaricomycetes</taxon>
        <taxon>Agaricomycetidae</taxon>
        <taxon>Boletales</taxon>
        <taxon>Coniophorineae</taxon>
        <taxon>Coniophoraceae</taxon>
        <taxon>Coniophora</taxon>
    </lineage>
</organism>
<proteinExistence type="inferred from homology"/>
<reference evidence="11" key="1">
    <citation type="journal article" date="2012" name="Science">
        <title>The Paleozoic origin of enzymatic lignin decomposition reconstructed from 31 fungal genomes.</title>
        <authorList>
            <person name="Floudas D."/>
            <person name="Binder M."/>
            <person name="Riley R."/>
            <person name="Barry K."/>
            <person name="Blanchette R.A."/>
            <person name="Henrissat B."/>
            <person name="Martinez A.T."/>
            <person name="Otillar R."/>
            <person name="Spatafora J.W."/>
            <person name="Yadav J.S."/>
            <person name="Aerts A."/>
            <person name="Benoit I."/>
            <person name="Boyd A."/>
            <person name="Carlson A."/>
            <person name="Copeland A."/>
            <person name="Coutinho P.M."/>
            <person name="de Vries R.P."/>
            <person name="Ferreira P."/>
            <person name="Findley K."/>
            <person name="Foster B."/>
            <person name="Gaskell J."/>
            <person name="Glotzer D."/>
            <person name="Gorecki P."/>
            <person name="Heitman J."/>
            <person name="Hesse C."/>
            <person name="Hori C."/>
            <person name="Igarashi K."/>
            <person name="Jurgens J.A."/>
            <person name="Kallen N."/>
            <person name="Kersten P."/>
            <person name="Kohler A."/>
            <person name="Kuees U."/>
            <person name="Kumar T.K.A."/>
            <person name="Kuo A."/>
            <person name="LaButti K."/>
            <person name="Larrondo L.F."/>
            <person name="Lindquist E."/>
            <person name="Ling A."/>
            <person name="Lombard V."/>
            <person name="Lucas S."/>
            <person name="Lundell T."/>
            <person name="Martin R."/>
            <person name="McLaughlin D.J."/>
            <person name="Morgenstern I."/>
            <person name="Morin E."/>
            <person name="Murat C."/>
            <person name="Nagy L.G."/>
            <person name="Nolan M."/>
            <person name="Ohm R.A."/>
            <person name="Patyshakuliyeva A."/>
            <person name="Rokas A."/>
            <person name="Ruiz-Duenas F.J."/>
            <person name="Sabat G."/>
            <person name="Salamov A."/>
            <person name="Samejima M."/>
            <person name="Schmutz J."/>
            <person name="Slot J.C."/>
            <person name="St John F."/>
            <person name="Stenlid J."/>
            <person name="Sun H."/>
            <person name="Sun S."/>
            <person name="Syed K."/>
            <person name="Tsang A."/>
            <person name="Wiebenga A."/>
            <person name="Young D."/>
            <person name="Pisabarro A."/>
            <person name="Eastwood D.C."/>
            <person name="Martin F."/>
            <person name="Cullen D."/>
            <person name="Grigoriev I.V."/>
            <person name="Hibbett D.S."/>
        </authorList>
    </citation>
    <scope>NUCLEOTIDE SEQUENCE [LARGE SCALE GENOMIC DNA]</scope>
    <source>
        <strain evidence="11">RWD-64-598 SS2</strain>
    </source>
</reference>
<dbReference type="CDD" id="cd07470">
    <property type="entry name" value="CYTH-like_mRNA_RTPase"/>
    <property type="match status" value="1"/>
</dbReference>
<dbReference type="SUPFAM" id="SSF55154">
    <property type="entry name" value="CYTH-like phosphatases"/>
    <property type="match status" value="1"/>
</dbReference>
<dbReference type="GeneID" id="19207808"/>
<dbReference type="RefSeq" id="XP_007768281.1">
    <property type="nucleotide sequence ID" value="XM_007770091.1"/>
</dbReference>
<evidence type="ECO:0000256" key="4">
    <source>
        <dbReference type="ARBA" id="ARBA00022664"/>
    </source>
</evidence>
<sequence length="285" mass="31935">MSSATGGSMPPLSLSILGVEPIDEFICEIADFVHHMIMTRPNMGPDAKIEVEAKIGVMRDKTSGQRLSLPLLVETILTPNEIDLRFESNMSAMQHKHFNGLLNELMRISSQPSHPASPLEYKHVKLVDSFYSPDTGAGAAKEKTRVTRDEKSGTVIECMRKMRLGDLNIYSPKRAADWRVSVNLEVPVSHPIGSPSYARRKDRICYSHEEFNIDLTQVTSSSSQGQEVLHELEVEFARPVFLMSAAMKRGDPSVPENERNAFDELIRAFVNNARILVKNANEGWR</sequence>
<evidence type="ECO:0000256" key="8">
    <source>
        <dbReference type="RuleBase" id="RU367053"/>
    </source>
</evidence>
<dbReference type="EMBL" id="JH711578">
    <property type="protein sequence ID" value="EIW80895.1"/>
    <property type="molecule type" value="Genomic_DNA"/>
</dbReference>
<dbReference type="OMA" id="HHMIMTR"/>
<dbReference type="GO" id="GO:0006370">
    <property type="term" value="P:7-methylguanosine mRNA capping"/>
    <property type="evidence" value="ECO:0007669"/>
    <property type="project" value="UniProtKB-UniRule"/>
</dbReference>
<dbReference type="OrthoDB" id="272147at2759"/>
<evidence type="ECO:0000259" key="9">
    <source>
        <dbReference type="Pfam" id="PF02940"/>
    </source>
</evidence>
<dbReference type="Pfam" id="PF02940">
    <property type="entry name" value="mRNA_triPase"/>
    <property type="match status" value="1"/>
</dbReference>
<comment type="cofactor">
    <cofactor evidence="1 8">
        <name>Mg(2+)</name>
        <dbReference type="ChEBI" id="CHEBI:18420"/>
    </cofactor>
</comment>
<comment type="catalytic activity">
    <reaction evidence="7">
        <text>a 5'-end triphospho-ribonucleoside in mRNA + H2O = a 5'-end diphospho-ribonucleoside in mRNA + phosphate + H(+)</text>
        <dbReference type="Rhea" id="RHEA:67004"/>
        <dbReference type="Rhea" id="RHEA-COMP:17164"/>
        <dbReference type="Rhea" id="RHEA-COMP:17165"/>
        <dbReference type="ChEBI" id="CHEBI:15377"/>
        <dbReference type="ChEBI" id="CHEBI:15378"/>
        <dbReference type="ChEBI" id="CHEBI:43474"/>
        <dbReference type="ChEBI" id="CHEBI:167616"/>
        <dbReference type="ChEBI" id="CHEBI:167618"/>
        <dbReference type="EC" id="3.6.1.74"/>
    </reaction>
    <physiologicalReaction direction="left-to-right" evidence="7">
        <dbReference type="Rhea" id="RHEA:67005"/>
    </physiologicalReaction>
</comment>
<keyword evidence="5 8" id="KW-0378">Hydrolase</keyword>
<keyword evidence="6 8" id="KW-0539">Nucleus</keyword>
<name>A0A5M3MQI1_CONPW</name>
<comment type="subcellular location">
    <subcellularLocation>
        <location evidence="2 8">Nucleus</location>
    </subcellularLocation>
</comment>
<comment type="subunit">
    <text evidence="8">Heterodimer. The mRNA-capping enzyme is composed of two separate chains alpha and beta, respectively a mRNA guanylyltransferase and an mRNA 5'-triphosphate monophosphatase.</text>
</comment>
<evidence type="ECO:0000256" key="6">
    <source>
        <dbReference type="ARBA" id="ARBA00023242"/>
    </source>
</evidence>
<dbReference type="InterPro" id="IPR037009">
    <property type="entry name" value="mRNA_triPase_Cet1_sf"/>
</dbReference>
<evidence type="ECO:0000256" key="1">
    <source>
        <dbReference type="ARBA" id="ARBA00001946"/>
    </source>
</evidence>
<dbReference type="EC" id="3.6.1.74" evidence="8"/>
<evidence type="ECO:0000313" key="10">
    <source>
        <dbReference type="EMBL" id="EIW80895.1"/>
    </source>
</evidence>
<evidence type="ECO:0000256" key="2">
    <source>
        <dbReference type="ARBA" id="ARBA00004123"/>
    </source>
</evidence>
<dbReference type="InterPro" id="IPR040343">
    <property type="entry name" value="Cet1/Ctl1"/>
</dbReference>
<evidence type="ECO:0000313" key="11">
    <source>
        <dbReference type="Proteomes" id="UP000053558"/>
    </source>
</evidence>
<dbReference type="AlphaFoldDB" id="A0A5M3MQI1"/>
<accession>A0A5M3MQI1</accession>
<dbReference type="GO" id="GO:0031533">
    <property type="term" value="C:mRNA capping enzyme complex"/>
    <property type="evidence" value="ECO:0007669"/>
    <property type="project" value="UniProtKB-UniRule"/>
</dbReference>
<dbReference type="InterPro" id="IPR033469">
    <property type="entry name" value="CYTH-like_dom_sf"/>
</dbReference>
<keyword evidence="11" id="KW-1185">Reference proteome</keyword>
<dbReference type="PANTHER" id="PTHR28118">
    <property type="entry name" value="POLYNUCLEOTIDE 5'-TRIPHOSPHATASE-RELATED"/>
    <property type="match status" value="1"/>
</dbReference>
<dbReference type="PANTHER" id="PTHR28118:SF1">
    <property type="entry name" value="POLYNUCLEOTIDE 5'-TRIPHOSPHATASE CTL1-RELATED"/>
    <property type="match status" value="1"/>
</dbReference>
<protein>
    <recommendedName>
        <fullName evidence="8">mRNA-capping enzyme subunit beta</fullName>
        <ecNumber evidence="8">3.6.1.74</ecNumber>
    </recommendedName>
    <alternativeName>
        <fullName evidence="8">mRNA 5'-phosphatase</fullName>
    </alternativeName>
    <alternativeName>
        <fullName evidence="8">mRNA 5'-triphosphate monophosphatase</fullName>
    </alternativeName>
</protein>
<dbReference type="Gene3D" id="3.20.100.10">
    <property type="entry name" value="mRNA triphosphatase Cet1-like"/>
    <property type="match status" value="1"/>
</dbReference>
<keyword evidence="8" id="KW-0506">mRNA capping</keyword>
<dbReference type="InterPro" id="IPR004206">
    <property type="entry name" value="mRNA_triPase_Cet1"/>
</dbReference>
<feature type="domain" description="mRNA triphosphatase Cet1-like" evidence="9">
    <location>
        <begin position="23"/>
        <end position="236"/>
    </location>
</feature>
<dbReference type="GO" id="GO:0140818">
    <property type="term" value="F:mRNA 5'-triphosphate monophosphatase activity"/>
    <property type="evidence" value="ECO:0007669"/>
    <property type="project" value="UniProtKB-EC"/>
</dbReference>
<evidence type="ECO:0000256" key="3">
    <source>
        <dbReference type="ARBA" id="ARBA00006345"/>
    </source>
</evidence>
<dbReference type="KEGG" id="cput:CONPUDRAFT_56588"/>
<dbReference type="GO" id="GO:0004651">
    <property type="term" value="F:polynucleotide 5'-phosphatase activity"/>
    <property type="evidence" value="ECO:0007669"/>
    <property type="project" value="UniProtKB-UniRule"/>
</dbReference>
<evidence type="ECO:0000256" key="7">
    <source>
        <dbReference type="ARBA" id="ARBA00047740"/>
    </source>
</evidence>
<comment type="similarity">
    <text evidence="3 8">Belongs to the fungal TPase family.</text>
</comment>